<dbReference type="Pfam" id="PF03466">
    <property type="entry name" value="LysR_substrate"/>
    <property type="match status" value="1"/>
</dbReference>
<evidence type="ECO:0000313" key="2">
    <source>
        <dbReference type="EMBL" id="RIE03131.1"/>
    </source>
</evidence>
<sequence>MPNSANIPRLPHACRSRLSEDAMYIAVGAGHPLANTASVAPERLSEQTWLVREIGSGTRAATEGMFAEFGIHPSG</sequence>
<feature type="domain" description="LysR substrate-binding" evidence="1">
    <location>
        <begin position="15"/>
        <end position="74"/>
    </location>
</feature>
<evidence type="ECO:0000259" key="1">
    <source>
        <dbReference type="Pfam" id="PF03466"/>
    </source>
</evidence>
<organism evidence="2 3">
    <name type="scientific">Cohnella faecalis</name>
    <dbReference type="NCBI Taxonomy" id="2315694"/>
    <lineage>
        <taxon>Bacteria</taxon>
        <taxon>Bacillati</taxon>
        <taxon>Bacillota</taxon>
        <taxon>Bacilli</taxon>
        <taxon>Bacillales</taxon>
        <taxon>Paenibacillaceae</taxon>
        <taxon>Cohnella</taxon>
    </lineage>
</organism>
<dbReference type="AlphaFoldDB" id="A0A398CV41"/>
<keyword evidence="3" id="KW-1185">Reference proteome</keyword>
<accession>A0A398CV41</accession>
<dbReference type="Proteomes" id="UP000266340">
    <property type="component" value="Unassembled WGS sequence"/>
</dbReference>
<proteinExistence type="predicted"/>
<dbReference type="InterPro" id="IPR005119">
    <property type="entry name" value="LysR_subst-bd"/>
</dbReference>
<reference evidence="2 3" key="1">
    <citation type="submission" date="2018-09" db="EMBL/GenBank/DDBJ databases">
        <title>Cohnella cavernae sp. nov., isolated from a karst cave.</title>
        <authorList>
            <person name="Zhu H."/>
        </authorList>
    </citation>
    <scope>NUCLEOTIDE SEQUENCE [LARGE SCALE GENOMIC DNA]</scope>
    <source>
        <strain evidence="2 3">K2E09-144</strain>
    </source>
</reference>
<name>A0A398CV41_9BACL</name>
<comment type="caution">
    <text evidence="2">The sequence shown here is derived from an EMBL/GenBank/DDBJ whole genome shotgun (WGS) entry which is preliminary data.</text>
</comment>
<dbReference type="Gene3D" id="3.40.190.290">
    <property type="match status" value="1"/>
</dbReference>
<dbReference type="EMBL" id="QXJM01000039">
    <property type="protein sequence ID" value="RIE03131.1"/>
    <property type="molecule type" value="Genomic_DNA"/>
</dbReference>
<protein>
    <recommendedName>
        <fullName evidence="1">LysR substrate-binding domain-containing protein</fullName>
    </recommendedName>
</protein>
<gene>
    <name evidence="2" type="ORF">D3H35_14390</name>
</gene>
<evidence type="ECO:0000313" key="3">
    <source>
        <dbReference type="Proteomes" id="UP000266340"/>
    </source>
</evidence>
<dbReference type="SUPFAM" id="SSF53850">
    <property type="entry name" value="Periplasmic binding protein-like II"/>
    <property type="match status" value="1"/>
</dbReference>